<comment type="caution">
    <text evidence="2">The sequence shown here is derived from an EMBL/GenBank/DDBJ whole genome shotgun (WGS) entry which is preliminary data.</text>
</comment>
<name>A0A175RC28_9HYPH</name>
<dbReference type="Gene3D" id="3.40.50.150">
    <property type="entry name" value="Vaccinia Virus protein VP39"/>
    <property type="match status" value="1"/>
</dbReference>
<proteinExistence type="predicted"/>
<dbReference type="PANTHER" id="PTHR45445">
    <property type="match status" value="1"/>
</dbReference>
<dbReference type="Pfam" id="PF08241">
    <property type="entry name" value="Methyltransf_11"/>
    <property type="match status" value="1"/>
</dbReference>
<feature type="domain" description="Methyltransferase type 11" evidence="1">
    <location>
        <begin position="154"/>
        <end position="271"/>
    </location>
</feature>
<dbReference type="InterPro" id="IPR013216">
    <property type="entry name" value="Methyltransf_11"/>
</dbReference>
<evidence type="ECO:0000259" key="1">
    <source>
        <dbReference type="Pfam" id="PF08241"/>
    </source>
</evidence>
<evidence type="ECO:0000313" key="2">
    <source>
        <dbReference type="EMBL" id="KTQ97321.1"/>
    </source>
</evidence>
<evidence type="ECO:0000313" key="3">
    <source>
        <dbReference type="Proteomes" id="UP000078272"/>
    </source>
</evidence>
<dbReference type="OrthoDB" id="9808480at2"/>
<dbReference type="EMBL" id="LDPZ01000010">
    <property type="protein sequence ID" value="KTQ97321.1"/>
    <property type="molecule type" value="Genomic_DNA"/>
</dbReference>
<dbReference type="RefSeq" id="WP_058634075.1">
    <property type="nucleotide sequence ID" value="NZ_LDPZ01000010.1"/>
</dbReference>
<gene>
    <name evidence="2" type="ORF">NS226_05145</name>
</gene>
<organism evidence="2 3">
    <name type="scientific">Aureimonas ureilytica</name>
    <dbReference type="NCBI Taxonomy" id="401562"/>
    <lineage>
        <taxon>Bacteria</taxon>
        <taxon>Pseudomonadati</taxon>
        <taxon>Pseudomonadota</taxon>
        <taxon>Alphaproteobacteria</taxon>
        <taxon>Hyphomicrobiales</taxon>
        <taxon>Aurantimonadaceae</taxon>
        <taxon>Aureimonas</taxon>
    </lineage>
</organism>
<dbReference type="GO" id="GO:0008757">
    <property type="term" value="F:S-adenosylmethionine-dependent methyltransferase activity"/>
    <property type="evidence" value="ECO:0007669"/>
    <property type="project" value="InterPro"/>
</dbReference>
<sequence>MRLGHFHALRPVCPACRLAGAPVPLSLVCIEDEQDEIVRAGVLGCEGCGARHPILDGLPILVPDLAQFLTDNLFYLTMRRDLKPGVAALLAEATGPGGGLDAIRQHVSSYGWDHWADHDPAESGPEPIKPGQVVRVLAKLLDGLPTEPEEGPILDLGCGAGRTVAELTERTGRLVLGIDMSVPLARVAQDALVGGHVAYDRRRGGLRFERRAFAVPTNALADVWIADAIALPFADETFALATALNLLDCVRDPKAALAEIGRVLSPGGACALATPFDWSGAATPFANWLGGRGGEEGDSAALLDAFLSDGPQAAGALRLSRPADETEWQIRLHDRSAMHYVTRLSWSAKTERSLSS</sequence>
<dbReference type="PATRIC" id="fig|401562.3.peg.247"/>
<protein>
    <recommendedName>
        <fullName evidence="1">Methyltransferase type 11 domain-containing protein</fullName>
    </recommendedName>
</protein>
<accession>A0A175RC28</accession>
<dbReference type="CDD" id="cd02440">
    <property type="entry name" value="AdoMet_MTases"/>
    <property type="match status" value="1"/>
</dbReference>
<dbReference type="SUPFAM" id="SSF158997">
    <property type="entry name" value="Trm112p-like"/>
    <property type="match status" value="1"/>
</dbReference>
<dbReference type="PANTHER" id="PTHR45445:SF2">
    <property type="entry name" value="METHYLTRANSFERASE TYPE 11 DOMAIN-CONTAINING PROTEIN"/>
    <property type="match status" value="1"/>
</dbReference>
<dbReference type="InterPro" id="IPR029063">
    <property type="entry name" value="SAM-dependent_MTases_sf"/>
</dbReference>
<dbReference type="AlphaFoldDB" id="A0A175RC28"/>
<reference evidence="2 3" key="1">
    <citation type="journal article" date="2016" name="Front. Microbiol.">
        <title>Genomic Resource of Rice Seed Associated Bacteria.</title>
        <authorList>
            <person name="Midha S."/>
            <person name="Bansal K."/>
            <person name="Sharma S."/>
            <person name="Kumar N."/>
            <person name="Patil P.P."/>
            <person name="Chaudhry V."/>
            <person name="Patil P.B."/>
        </authorList>
    </citation>
    <scope>NUCLEOTIDE SEQUENCE [LARGE SCALE GENOMIC DNA]</scope>
    <source>
        <strain evidence="2 3">NS226</strain>
    </source>
</reference>
<dbReference type="SUPFAM" id="SSF53335">
    <property type="entry name" value="S-adenosyl-L-methionine-dependent methyltransferases"/>
    <property type="match status" value="1"/>
</dbReference>
<dbReference type="Proteomes" id="UP000078272">
    <property type="component" value="Unassembled WGS sequence"/>
</dbReference>